<evidence type="ECO:0000256" key="4">
    <source>
        <dbReference type="ARBA" id="ARBA00022475"/>
    </source>
</evidence>
<dbReference type="GO" id="GO:0009425">
    <property type="term" value="C:bacterial-type flagellum basal body"/>
    <property type="evidence" value="ECO:0007669"/>
    <property type="project" value="InterPro"/>
</dbReference>
<dbReference type="OrthoDB" id="8820851at2"/>
<name>A0A1W1XUU2_9NEIS</name>
<evidence type="ECO:0000256" key="6">
    <source>
        <dbReference type="ARBA" id="ARBA00022779"/>
    </source>
</evidence>
<evidence type="ECO:0000256" key="1">
    <source>
        <dbReference type="ARBA" id="ARBA00004413"/>
    </source>
</evidence>
<dbReference type="GO" id="GO:0005886">
    <property type="term" value="C:plasma membrane"/>
    <property type="evidence" value="ECO:0007669"/>
    <property type="project" value="UniProtKB-SubCell"/>
</dbReference>
<evidence type="ECO:0000256" key="5">
    <source>
        <dbReference type="ARBA" id="ARBA00022500"/>
    </source>
</evidence>
<dbReference type="AlphaFoldDB" id="A0A1W1XUU2"/>
<keyword evidence="4" id="KW-1003">Cell membrane</keyword>
<dbReference type="GO" id="GO:0003774">
    <property type="term" value="F:cytoskeletal motor activity"/>
    <property type="evidence" value="ECO:0007669"/>
    <property type="project" value="InterPro"/>
</dbReference>
<dbReference type="STRING" id="1121001.SAMN02745857_02930"/>
<dbReference type="SUPFAM" id="SSF101801">
    <property type="entry name" value="Surface presentation of antigens (SPOA)"/>
    <property type="match status" value="1"/>
</dbReference>
<keyword evidence="6" id="KW-0283">Flagellar rotation</keyword>
<keyword evidence="9" id="KW-0966">Cell projection</keyword>
<dbReference type="PRINTS" id="PR00956">
    <property type="entry name" value="FLGMOTORFLIN"/>
</dbReference>
<reference evidence="9 10" key="1">
    <citation type="submission" date="2017-04" db="EMBL/GenBank/DDBJ databases">
        <authorList>
            <person name="Afonso C.L."/>
            <person name="Miller P.J."/>
            <person name="Scott M.A."/>
            <person name="Spackman E."/>
            <person name="Goraichik I."/>
            <person name="Dimitrov K.M."/>
            <person name="Suarez D.L."/>
            <person name="Swayne D.E."/>
        </authorList>
    </citation>
    <scope>NUCLEOTIDE SEQUENCE [LARGE SCALE GENOMIC DNA]</scope>
    <source>
        <strain evidence="9 10">DSM 23236</strain>
    </source>
</reference>
<dbReference type="InterPro" id="IPR036429">
    <property type="entry name" value="SpoA-like_sf"/>
</dbReference>
<keyword evidence="5" id="KW-0145">Chemotaxis</keyword>
<evidence type="ECO:0000313" key="9">
    <source>
        <dbReference type="EMBL" id="SMC27667.1"/>
    </source>
</evidence>
<dbReference type="Pfam" id="PF01052">
    <property type="entry name" value="FliMN_C"/>
    <property type="match status" value="1"/>
</dbReference>
<keyword evidence="9" id="KW-0969">Cilium</keyword>
<evidence type="ECO:0000259" key="8">
    <source>
        <dbReference type="Pfam" id="PF01052"/>
    </source>
</evidence>
<dbReference type="Proteomes" id="UP000192761">
    <property type="component" value="Unassembled WGS sequence"/>
</dbReference>
<proteinExistence type="inferred from homology"/>
<dbReference type="GO" id="GO:0071973">
    <property type="term" value="P:bacterial-type flagellum-dependent cell motility"/>
    <property type="evidence" value="ECO:0007669"/>
    <property type="project" value="InterPro"/>
</dbReference>
<dbReference type="GO" id="GO:0006935">
    <property type="term" value="P:chemotaxis"/>
    <property type="evidence" value="ECO:0007669"/>
    <property type="project" value="UniProtKB-KW"/>
</dbReference>
<feature type="domain" description="Flagellar motor switch protein FliN-like C-terminal" evidence="8">
    <location>
        <begin position="40"/>
        <end position="109"/>
    </location>
</feature>
<dbReference type="RefSeq" id="WP_084091558.1">
    <property type="nucleotide sequence ID" value="NZ_FWXD01000018.1"/>
</dbReference>
<dbReference type="PANTHER" id="PTHR43484:SF1">
    <property type="entry name" value="FLAGELLAR MOTOR SWITCH PROTEIN FLIN"/>
    <property type="match status" value="1"/>
</dbReference>
<dbReference type="PANTHER" id="PTHR43484">
    <property type="match status" value="1"/>
</dbReference>
<dbReference type="EMBL" id="FWXD01000018">
    <property type="protein sequence ID" value="SMC27667.1"/>
    <property type="molecule type" value="Genomic_DNA"/>
</dbReference>
<comment type="subcellular location">
    <subcellularLocation>
        <location evidence="1">Cell membrane</location>
        <topology evidence="1">Peripheral membrane protein</topology>
        <orientation evidence="1">Cytoplasmic side</orientation>
    </subcellularLocation>
</comment>
<sequence length="114" mass="11917">MSSESQAAATGADITQLIDLPELHAQPKAKNALVGSSMEAVRNVKVRLSARLGEVELSVGELTALKAGEVLALEQLLDDPIDILLDGQIVARGQLVAAGDCFGVQLTELPQQSV</sequence>
<organism evidence="9 10">
    <name type="scientific">Andreprevotia lacus DSM 23236</name>
    <dbReference type="NCBI Taxonomy" id="1121001"/>
    <lineage>
        <taxon>Bacteria</taxon>
        <taxon>Pseudomonadati</taxon>
        <taxon>Pseudomonadota</taxon>
        <taxon>Betaproteobacteria</taxon>
        <taxon>Neisseriales</taxon>
        <taxon>Chitinibacteraceae</taxon>
        <taxon>Andreprevotia</taxon>
    </lineage>
</organism>
<accession>A0A1W1XUU2</accession>
<dbReference type="Gene3D" id="2.30.330.10">
    <property type="entry name" value="SpoA-like"/>
    <property type="match status" value="1"/>
</dbReference>
<protein>
    <recommendedName>
        <fullName evidence="3">Flagellar motor switch protein FliN</fullName>
    </recommendedName>
</protein>
<keyword evidence="9" id="KW-0282">Flagellum</keyword>
<keyword evidence="10" id="KW-1185">Reference proteome</keyword>
<comment type="similarity">
    <text evidence="2">Belongs to the FliN/MopA/SpaO family.</text>
</comment>
<dbReference type="InterPro" id="IPR001172">
    <property type="entry name" value="FliN_T3SS_HrcQb"/>
</dbReference>
<evidence type="ECO:0000256" key="7">
    <source>
        <dbReference type="ARBA" id="ARBA00023136"/>
    </source>
</evidence>
<evidence type="ECO:0000256" key="3">
    <source>
        <dbReference type="ARBA" id="ARBA00021897"/>
    </source>
</evidence>
<evidence type="ECO:0000256" key="2">
    <source>
        <dbReference type="ARBA" id="ARBA00009226"/>
    </source>
</evidence>
<dbReference type="InterPro" id="IPR051469">
    <property type="entry name" value="FliN/MopA/SpaO"/>
</dbReference>
<dbReference type="InterPro" id="IPR001543">
    <property type="entry name" value="FliN-like_C"/>
</dbReference>
<evidence type="ECO:0000313" key="10">
    <source>
        <dbReference type="Proteomes" id="UP000192761"/>
    </source>
</evidence>
<gene>
    <name evidence="9" type="ORF">SAMN02745857_02930</name>
</gene>
<keyword evidence="7" id="KW-0472">Membrane</keyword>